<proteinExistence type="predicted"/>
<dbReference type="RefSeq" id="WP_014271066.1">
    <property type="nucleotide sequence ID" value="NC_016633.1"/>
</dbReference>
<dbReference type="STRING" id="158190.SpiGrapes_2464"/>
<keyword evidence="2" id="KW-1185">Reference proteome</keyword>
<gene>
    <name evidence="1" type="ordered locus">SpiGrapes_2464</name>
</gene>
<dbReference type="KEGG" id="sgp:SpiGrapes_2464"/>
<protein>
    <recommendedName>
        <fullName evidence="3">Tetratricopeptide repeat protein</fullName>
    </recommendedName>
</protein>
<dbReference type="Proteomes" id="UP000005632">
    <property type="component" value="Chromosome"/>
</dbReference>
<evidence type="ECO:0000313" key="2">
    <source>
        <dbReference type="Proteomes" id="UP000005632"/>
    </source>
</evidence>
<organism evidence="1 2">
    <name type="scientific">Sphaerochaeta pleomorpha (strain ATCC BAA-1885 / DSM 22778 / Grapes)</name>
    <dbReference type="NCBI Taxonomy" id="158190"/>
    <lineage>
        <taxon>Bacteria</taxon>
        <taxon>Pseudomonadati</taxon>
        <taxon>Spirochaetota</taxon>
        <taxon>Spirochaetia</taxon>
        <taxon>Spirochaetales</taxon>
        <taxon>Sphaerochaetaceae</taxon>
        <taxon>Sphaerochaeta</taxon>
    </lineage>
</organism>
<dbReference type="eggNOG" id="ENOG5033AYK">
    <property type="taxonomic scope" value="Bacteria"/>
</dbReference>
<dbReference type="InterPro" id="IPR011990">
    <property type="entry name" value="TPR-like_helical_dom_sf"/>
</dbReference>
<evidence type="ECO:0000313" key="1">
    <source>
        <dbReference type="EMBL" id="AEV30226.1"/>
    </source>
</evidence>
<name>G8QTI5_SPHPG</name>
<sequence length="248" mass="28897">MQKDYLVIKLLDSGFRSRELDSGQVVSIKTKVRWDLERETWAVVELDTITVEVAKEWKFGITKYVSGEIVNHVFRTENLAVPPLEFEILPGNECEFKDYTGFGFYGENSDPVFESTELDTFAERYALLTKLWEDYPQCIDALNHIGSLYLGNRKMFWNARNCYEAAVFIAEQALPKDSKMVFPWLYLNNRPYLRALHGLCLVYWKMGNFKDAEKVCEKLLSVCPMDNLGARFLLGEIKAKKEWREEAR</sequence>
<dbReference type="SUPFAM" id="SSF48452">
    <property type="entry name" value="TPR-like"/>
    <property type="match status" value="1"/>
</dbReference>
<dbReference type="Gene3D" id="1.25.40.10">
    <property type="entry name" value="Tetratricopeptide repeat domain"/>
    <property type="match status" value="1"/>
</dbReference>
<dbReference type="OrthoDB" id="6399948at2"/>
<accession>G8QTI5</accession>
<dbReference type="EMBL" id="CP003155">
    <property type="protein sequence ID" value="AEV30226.1"/>
    <property type="molecule type" value="Genomic_DNA"/>
</dbReference>
<reference evidence="1 2" key="1">
    <citation type="submission" date="2011-11" db="EMBL/GenBank/DDBJ databases">
        <title>Complete sequence of Spirochaeta sp. grapes.</title>
        <authorList>
            <consortium name="US DOE Joint Genome Institute"/>
            <person name="Lucas S."/>
            <person name="Han J."/>
            <person name="Lapidus A."/>
            <person name="Cheng J.-F."/>
            <person name="Goodwin L."/>
            <person name="Pitluck S."/>
            <person name="Peters L."/>
            <person name="Ovchinnikova G."/>
            <person name="Munk A.C."/>
            <person name="Detter J.C."/>
            <person name="Han C."/>
            <person name="Tapia R."/>
            <person name="Land M."/>
            <person name="Hauser L."/>
            <person name="Kyrpides N."/>
            <person name="Ivanova N."/>
            <person name="Pagani I."/>
            <person name="Ritalahtilisa K."/>
            <person name="Loeffler F."/>
            <person name="Woyke T."/>
        </authorList>
    </citation>
    <scope>NUCLEOTIDE SEQUENCE [LARGE SCALE GENOMIC DNA]</scope>
    <source>
        <strain evidence="2">ATCC BAA-1885 / DSM 22778 / Grapes</strain>
    </source>
</reference>
<dbReference type="AlphaFoldDB" id="G8QTI5"/>
<dbReference type="HOGENOM" id="CLU_057524_0_0_12"/>
<evidence type="ECO:0008006" key="3">
    <source>
        <dbReference type="Google" id="ProtNLM"/>
    </source>
</evidence>